<dbReference type="GO" id="GO:0006310">
    <property type="term" value="P:DNA recombination"/>
    <property type="evidence" value="ECO:0007669"/>
    <property type="project" value="UniProtKB-KW"/>
</dbReference>
<keyword evidence="9" id="KW-0229">DNA integration</keyword>
<evidence type="ECO:0000256" key="9">
    <source>
        <dbReference type="ARBA" id="ARBA00022908"/>
    </source>
</evidence>
<dbReference type="InterPro" id="IPR036397">
    <property type="entry name" value="RNaseH_sf"/>
</dbReference>
<dbReference type="InterPro" id="IPR043502">
    <property type="entry name" value="DNA/RNA_pol_sf"/>
</dbReference>
<name>A0A9Q3HV10_9BASI</name>
<dbReference type="Gene3D" id="3.30.420.10">
    <property type="entry name" value="Ribonuclease H-like superfamily/Ribonuclease H"/>
    <property type="match status" value="1"/>
</dbReference>
<dbReference type="GO" id="GO:0004519">
    <property type="term" value="F:endonuclease activity"/>
    <property type="evidence" value="ECO:0007669"/>
    <property type="project" value="UniProtKB-KW"/>
</dbReference>
<dbReference type="EMBL" id="AVOT02024647">
    <property type="protein sequence ID" value="MBW0515470.1"/>
    <property type="molecule type" value="Genomic_DNA"/>
</dbReference>
<dbReference type="GO" id="GO:0016787">
    <property type="term" value="F:hydrolase activity"/>
    <property type="evidence" value="ECO:0007669"/>
    <property type="project" value="UniProtKB-KW"/>
</dbReference>
<dbReference type="InterPro" id="IPR013103">
    <property type="entry name" value="RVT_2"/>
</dbReference>
<evidence type="ECO:0000256" key="5">
    <source>
        <dbReference type="ARBA" id="ARBA00022759"/>
    </source>
</evidence>
<dbReference type="GO" id="GO:0003964">
    <property type="term" value="F:RNA-directed DNA polymerase activity"/>
    <property type="evidence" value="ECO:0007669"/>
    <property type="project" value="UniProtKB-KW"/>
</dbReference>
<keyword evidence="3" id="KW-0540">Nuclease</keyword>
<evidence type="ECO:0000256" key="14">
    <source>
        <dbReference type="ARBA" id="ARBA00048173"/>
    </source>
</evidence>
<keyword evidence="11" id="KW-0808">Transferase</keyword>
<accession>A0A9Q3HV10</accession>
<dbReference type="AlphaFoldDB" id="A0A9Q3HV10"/>
<evidence type="ECO:0000256" key="13">
    <source>
        <dbReference type="ARBA" id="ARBA00023268"/>
    </source>
</evidence>
<evidence type="ECO:0000256" key="12">
    <source>
        <dbReference type="ARBA" id="ARBA00023172"/>
    </source>
</evidence>
<evidence type="ECO:0000256" key="1">
    <source>
        <dbReference type="ARBA" id="ARBA00022578"/>
    </source>
</evidence>
<keyword evidence="5" id="KW-0255">Endonuclease</keyword>
<keyword evidence="11" id="KW-0239">DNA-directed DNA polymerase</keyword>
<sequence length="952" mass="107897">CNLISLLALFERQITVKQVEYKFMLECSNKILLEGRIINKLMYIYYALPTTFITTNNQLLWHKRLGHPGILVLKQMGLPYQDTTCSICEINKSHKQAFNHRFDSAVPPLECNYLDLIGPIVPASVSSCQYILTIVDQATLFKIVKFLKKKCEAFDQFSLVKIFMENQQDRKIKRVVSDRGGKFLNNKFKELSEKHGFIHIFSPPKTPQHNGYSERANRTILEKTRCLLGSSNLPNRYWEEAMSTATLLSNLVPTPSRVNKSPYSLWTNQLPQVRRLKTIGCLAFISTPKNHRSWKLGPAGTKRILLGYENENMCYHILRISDAKIIITKHATFNENESPKLAGFVESSPLNLDNFSMMVDEAHLVEHEEDPNCSMMVDEVWVDSLDESPLSDVVDEAHTDEQEFQSLESVTALATTSRIKESRCPTLLGGSNTRTFKGALQSPEKDFWKAAIDNELCSMESLNVWEVVEQQESCKLVGTTWVFKIKKNHSNEVTEYKAQLCAQGFTQIQGVDFEKTYAPTGRLNSLQTLIALAAAKNRKLHQIDIKSAFLNAPLREEVYLHVPQGLPLDQKKHCLRLKKAIYGLKQAPLAWYQHLKEYLLSIDFVACVLDACIFYRAGSKPMWLYINVDDIAVVGEDIEEFKNKIALKFEIKDLGSADLMLGVKITHNSDSICLDQKHFAESLLDQYSMGECRPVSTPLVPNEHLSTATEEEIAVLKNLRVNYRSAIGSINYLSTATRPDLSFAVSCLSQYLENPGLKHWQAFMHVLRYLKGSLDVGLRYPRGGSQGITAWSDADWGNCRSTRRSVTGYLATFHGCLVLWKTRKQPSWSEEAGILKFTTPITVWEDNQGCISTANGDCNFNSQRMKHVDIQLHFVKEVIRSSIIKLCYAPSSGMLADFLTKLVNKVSLVNSLEALGILRIAVRGDVKEPDLIPSKRLRSRITTSPEDLKRLL</sequence>
<dbReference type="GO" id="GO:0003887">
    <property type="term" value="F:DNA-directed DNA polymerase activity"/>
    <property type="evidence" value="ECO:0007669"/>
    <property type="project" value="UniProtKB-KW"/>
</dbReference>
<reference evidence="17" key="1">
    <citation type="submission" date="2021-03" db="EMBL/GenBank/DDBJ databases">
        <title>Draft genome sequence of rust myrtle Austropuccinia psidii MF-1, a brazilian biotype.</title>
        <authorList>
            <person name="Quecine M.C."/>
            <person name="Pachon D.M.R."/>
            <person name="Bonatelli M.L."/>
            <person name="Correr F.H."/>
            <person name="Franceschini L.M."/>
            <person name="Leite T.F."/>
            <person name="Margarido G.R.A."/>
            <person name="Almeida C.A."/>
            <person name="Ferrarezi J.A."/>
            <person name="Labate C.A."/>
        </authorList>
    </citation>
    <scope>NUCLEOTIDE SEQUENCE</scope>
    <source>
        <strain evidence="17">MF-1</strain>
    </source>
</reference>
<dbReference type="GO" id="GO:0015074">
    <property type="term" value="P:DNA integration"/>
    <property type="evidence" value="ECO:0007669"/>
    <property type="project" value="UniProtKB-KW"/>
</dbReference>
<dbReference type="InterPro" id="IPR039537">
    <property type="entry name" value="Retrotran_Ty1/copia-like"/>
</dbReference>
<evidence type="ECO:0000256" key="11">
    <source>
        <dbReference type="ARBA" id="ARBA00022932"/>
    </source>
</evidence>
<dbReference type="Proteomes" id="UP000765509">
    <property type="component" value="Unassembled WGS sequence"/>
</dbReference>
<dbReference type="SUPFAM" id="SSF56672">
    <property type="entry name" value="DNA/RNA polymerases"/>
    <property type="match status" value="1"/>
</dbReference>
<gene>
    <name evidence="17" type="ORF">O181_055185</name>
</gene>
<evidence type="ECO:0000259" key="16">
    <source>
        <dbReference type="PROSITE" id="PS50994"/>
    </source>
</evidence>
<keyword evidence="6" id="KW-0378">Hydrolase</keyword>
<dbReference type="Pfam" id="PF07727">
    <property type="entry name" value="RVT_2"/>
    <property type="match status" value="1"/>
</dbReference>
<dbReference type="CDD" id="cd09272">
    <property type="entry name" value="RNase_HI_RT_Ty1"/>
    <property type="match status" value="1"/>
</dbReference>
<keyword evidence="4" id="KW-0479">Metal-binding</keyword>
<comment type="catalytic activity">
    <reaction evidence="14">
        <text>DNA(n) + a 2'-deoxyribonucleoside 5'-triphosphate = DNA(n+1) + diphosphate</text>
        <dbReference type="Rhea" id="RHEA:22508"/>
        <dbReference type="Rhea" id="RHEA-COMP:17339"/>
        <dbReference type="Rhea" id="RHEA-COMP:17340"/>
        <dbReference type="ChEBI" id="CHEBI:33019"/>
        <dbReference type="ChEBI" id="CHEBI:61560"/>
        <dbReference type="ChEBI" id="CHEBI:173112"/>
        <dbReference type="EC" id="2.7.7.49"/>
    </reaction>
</comment>
<evidence type="ECO:0000256" key="7">
    <source>
        <dbReference type="ARBA" id="ARBA00022842"/>
    </source>
</evidence>
<dbReference type="GO" id="GO:0003723">
    <property type="term" value="F:RNA binding"/>
    <property type="evidence" value="ECO:0007669"/>
    <property type="project" value="UniProtKB-KW"/>
</dbReference>
<dbReference type="PANTHER" id="PTHR42648">
    <property type="entry name" value="TRANSPOSASE, PUTATIVE-RELATED"/>
    <property type="match status" value="1"/>
</dbReference>
<evidence type="ECO:0000256" key="8">
    <source>
        <dbReference type="ARBA" id="ARBA00022884"/>
    </source>
</evidence>
<dbReference type="Pfam" id="PF25597">
    <property type="entry name" value="SH3_retrovirus"/>
    <property type="match status" value="1"/>
</dbReference>
<dbReference type="SUPFAM" id="SSF53098">
    <property type="entry name" value="Ribonuclease H-like"/>
    <property type="match status" value="1"/>
</dbReference>
<keyword evidence="18" id="KW-1185">Reference proteome</keyword>
<keyword evidence="2" id="KW-0548">Nucleotidyltransferase</keyword>
<comment type="catalytic activity">
    <reaction evidence="15">
        <text>DNA(n) + a 2'-deoxyribonucleoside 5'-triphosphate = DNA(n+1) + diphosphate</text>
        <dbReference type="Rhea" id="RHEA:22508"/>
        <dbReference type="Rhea" id="RHEA-COMP:17339"/>
        <dbReference type="Rhea" id="RHEA-COMP:17340"/>
        <dbReference type="ChEBI" id="CHEBI:33019"/>
        <dbReference type="ChEBI" id="CHEBI:61560"/>
        <dbReference type="ChEBI" id="CHEBI:173112"/>
        <dbReference type="EC" id="2.7.7.7"/>
    </reaction>
</comment>
<keyword evidence="10" id="KW-0695">RNA-directed DNA polymerase</keyword>
<protein>
    <recommendedName>
        <fullName evidence="16">Integrase catalytic domain-containing protein</fullName>
    </recommendedName>
</protein>
<dbReference type="GO" id="GO:0032196">
    <property type="term" value="P:transposition"/>
    <property type="evidence" value="ECO:0007669"/>
    <property type="project" value="UniProtKB-KW"/>
</dbReference>
<dbReference type="PROSITE" id="PS50994">
    <property type="entry name" value="INTEGRASE"/>
    <property type="match status" value="1"/>
</dbReference>
<feature type="non-terminal residue" evidence="17">
    <location>
        <position position="1"/>
    </location>
</feature>
<proteinExistence type="predicted"/>
<dbReference type="PANTHER" id="PTHR42648:SF11">
    <property type="entry name" value="TRANSPOSON TY4-P GAG-POL POLYPROTEIN"/>
    <property type="match status" value="1"/>
</dbReference>
<dbReference type="GO" id="GO:0046872">
    <property type="term" value="F:metal ion binding"/>
    <property type="evidence" value="ECO:0007669"/>
    <property type="project" value="UniProtKB-KW"/>
</dbReference>
<organism evidence="17 18">
    <name type="scientific">Austropuccinia psidii MF-1</name>
    <dbReference type="NCBI Taxonomy" id="1389203"/>
    <lineage>
        <taxon>Eukaryota</taxon>
        <taxon>Fungi</taxon>
        <taxon>Dikarya</taxon>
        <taxon>Basidiomycota</taxon>
        <taxon>Pucciniomycotina</taxon>
        <taxon>Pucciniomycetes</taxon>
        <taxon>Pucciniales</taxon>
        <taxon>Sphaerophragmiaceae</taxon>
        <taxon>Austropuccinia</taxon>
    </lineage>
</organism>
<keyword evidence="12" id="KW-0233">DNA recombination</keyword>
<keyword evidence="1" id="KW-0815">Transposition</keyword>
<keyword evidence="8" id="KW-0694">RNA-binding</keyword>
<dbReference type="GO" id="GO:0005634">
    <property type="term" value="C:nucleus"/>
    <property type="evidence" value="ECO:0007669"/>
    <property type="project" value="UniProtKB-ARBA"/>
</dbReference>
<evidence type="ECO:0000256" key="3">
    <source>
        <dbReference type="ARBA" id="ARBA00022722"/>
    </source>
</evidence>
<feature type="domain" description="Integrase catalytic" evidence="16">
    <location>
        <begin position="103"/>
        <end position="270"/>
    </location>
</feature>
<dbReference type="OrthoDB" id="2013098at2759"/>
<evidence type="ECO:0000256" key="6">
    <source>
        <dbReference type="ARBA" id="ARBA00022801"/>
    </source>
</evidence>
<keyword evidence="7" id="KW-0460">Magnesium</keyword>
<comment type="caution">
    <text evidence="17">The sequence shown here is derived from an EMBL/GenBank/DDBJ whole genome shotgun (WGS) entry which is preliminary data.</text>
</comment>
<dbReference type="InterPro" id="IPR001584">
    <property type="entry name" value="Integrase_cat-core"/>
</dbReference>
<dbReference type="InterPro" id="IPR057670">
    <property type="entry name" value="SH3_retrovirus"/>
</dbReference>
<evidence type="ECO:0000313" key="17">
    <source>
        <dbReference type="EMBL" id="MBW0515470.1"/>
    </source>
</evidence>
<dbReference type="InterPro" id="IPR012337">
    <property type="entry name" value="RNaseH-like_sf"/>
</dbReference>
<keyword evidence="13" id="KW-0511">Multifunctional enzyme</keyword>
<evidence type="ECO:0000256" key="4">
    <source>
        <dbReference type="ARBA" id="ARBA00022723"/>
    </source>
</evidence>
<evidence type="ECO:0000313" key="18">
    <source>
        <dbReference type="Proteomes" id="UP000765509"/>
    </source>
</evidence>
<evidence type="ECO:0000256" key="10">
    <source>
        <dbReference type="ARBA" id="ARBA00022918"/>
    </source>
</evidence>
<evidence type="ECO:0000256" key="15">
    <source>
        <dbReference type="ARBA" id="ARBA00049244"/>
    </source>
</evidence>
<evidence type="ECO:0000256" key="2">
    <source>
        <dbReference type="ARBA" id="ARBA00022695"/>
    </source>
</evidence>